<evidence type="ECO:0000313" key="6">
    <source>
        <dbReference type="Proteomes" id="UP000254047"/>
    </source>
</evidence>
<evidence type="ECO:0000313" key="7">
    <source>
        <dbReference type="Proteomes" id="UP000297598"/>
    </source>
</evidence>
<dbReference type="EMBL" id="SRLS01000002">
    <property type="protein sequence ID" value="TGE19189.1"/>
    <property type="molecule type" value="Genomic_DNA"/>
</dbReference>
<dbReference type="InterPro" id="IPR038507">
    <property type="entry name" value="YcnI-like_sf"/>
</dbReference>
<evidence type="ECO:0000313" key="4">
    <source>
        <dbReference type="EMBL" id="SUM43123.1"/>
    </source>
</evidence>
<feature type="domain" description="YncI copper-binding" evidence="3">
    <location>
        <begin position="25"/>
        <end position="151"/>
    </location>
</feature>
<dbReference type="InterPro" id="IPR012533">
    <property type="entry name" value="YcnI-copper_dom"/>
</dbReference>
<keyword evidence="1" id="KW-0472">Membrane</keyword>
<evidence type="ECO:0000313" key="5">
    <source>
        <dbReference type="EMBL" id="TGE19189.1"/>
    </source>
</evidence>
<evidence type="ECO:0000259" key="3">
    <source>
        <dbReference type="Pfam" id="PF07987"/>
    </source>
</evidence>
<proteinExistence type="predicted"/>
<organism evidence="4 6">
    <name type="scientific">Staphylococcus petrasii</name>
    <dbReference type="NCBI Taxonomy" id="1276936"/>
    <lineage>
        <taxon>Bacteria</taxon>
        <taxon>Bacillati</taxon>
        <taxon>Bacillota</taxon>
        <taxon>Bacilli</taxon>
        <taxon>Bacillales</taxon>
        <taxon>Staphylococcaceae</taxon>
        <taxon>Staphylococcus</taxon>
    </lineage>
</organism>
<accession>A0A380FYU3</accession>
<keyword evidence="7" id="KW-1185">Reference proteome</keyword>
<evidence type="ECO:0000256" key="2">
    <source>
        <dbReference type="SAM" id="SignalP"/>
    </source>
</evidence>
<dbReference type="EMBL" id="UHDO01000001">
    <property type="protein sequence ID" value="SUM43123.1"/>
    <property type="molecule type" value="Genomic_DNA"/>
</dbReference>
<sequence>MFKKLLATSLVLFFSIGFFKFADAHVTLNPKAVDPESYERVDVRVPVEQKDHTEKVELEVPKEVQVVNIQPVDEYKYKLDKDKKGNITKITWTAKGKGIGPDEFIDLPLIVASPKDEGKYSFKAIQSYDNGDKVKWVGKEDSEHPAPTLEVKKDANAVAVKDDKSEDDKKASEQQSSGGSIALWIISIIAIILSLVALFKHARNK</sequence>
<dbReference type="Proteomes" id="UP000254047">
    <property type="component" value="Unassembled WGS sequence"/>
</dbReference>
<protein>
    <submittedName>
        <fullName evidence="5">DUF1775 domain-containing protein</fullName>
    </submittedName>
    <submittedName>
        <fullName evidence="4">Uncharacterized protein conserved in bacteria</fullName>
    </submittedName>
</protein>
<keyword evidence="1" id="KW-1133">Transmembrane helix</keyword>
<name>A0A380FYU3_9STAP</name>
<feature type="signal peptide" evidence="2">
    <location>
        <begin position="1"/>
        <end position="24"/>
    </location>
</feature>
<dbReference type="CDD" id="cd08545">
    <property type="entry name" value="YcnI_like"/>
    <property type="match status" value="1"/>
</dbReference>
<feature type="transmembrane region" description="Helical" evidence="1">
    <location>
        <begin position="181"/>
        <end position="199"/>
    </location>
</feature>
<evidence type="ECO:0000256" key="1">
    <source>
        <dbReference type="SAM" id="Phobius"/>
    </source>
</evidence>
<dbReference type="RefSeq" id="WP_103297072.1">
    <property type="nucleotide sequence ID" value="NZ_PPQT01000007.1"/>
</dbReference>
<feature type="chain" id="PRO_5044586675" evidence="2">
    <location>
        <begin position="25"/>
        <end position="205"/>
    </location>
</feature>
<dbReference type="Proteomes" id="UP000297598">
    <property type="component" value="Unassembled WGS sequence"/>
</dbReference>
<dbReference type="Pfam" id="PF07987">
    <property type="entry name" value="DUF1775"/>
    <property type="match status" value="1"/>
</dbReference>
<dbReference type="AlphaFoldDB" id="A0A380FYU3"/>
<reference evidence="5 7" key="2">
    <citation type="submission" date="2019-04" db="EMBL/GenBank/DDBJ databases">
        <title>Genomic characterization of Staphylococcus petrasii strains.</title>
        <authorList>
            <person name="Vrbovska V."/>
            <person name="Kovarovic V."/>
            <person name="Maslanova I."/>
            <person name="Indrakova A."/>
            <person name="Petras P."/>
            <person name="Sedo O."/>
            <person name="Svec P."/>
            <person name="Fisarova L."/>
            <person name="Sedlacek I."/>
            <person name="Doskar J."/>
            <person name="Pantucek R."/>
        </authorList>
    </citation>
    <scope>NUCLEOTIDE SEQUENCE [LARGE SCALE GENOMIC DNA]</scope>
    <source>
        <strain evidence="5 7">P5404</strain>
    </source>
</reference>
<keyword evidence="2" id="KW-0732">Signal</keyword>
<reference evidence="4 6" key="1">
    <citation type="submission" date="2018-06" db="EMBL/GenBank/DDBJ databases">
        <authorList>
            <consortium name="Pathogen Informatics"/>
            <person name="Doyle S."/>
        </authorList>
    </citation>
    <scope>NUCLEOTIDE SEQUENCE [LARGE SCALE GENOMIC DNA]</scope>
    <source>
        <strain evidence="4 6">NCTC13830</strain>
    </source>
</reference>
<keyword evidence="1" id="KW-0812">Transmembrane</keyword>
<dbReference type="Gene3D" id="2.60.40.2230">
    <property type="entry name" value="Uncharacterised protein YcnI-like PF07987, DUF1775"/>
    <property type="match status" value="1"/>
</dbReference>
<gene>
    <name evidence="5" type="ORF">BJR09_02060</name>
    <name evidence="4" type="ORF">NCTC13830_00648</name>
</gene>
<dbReference type="OrthoDB" id="69896at2"/>